<evidence type="ECO:0000259" key="3">
    <source>
        <dbReference type="Pfam" id="PF01345"/>
    </source>
</evidence>
<keyword evidence="1" id="KW-0732">Signal</keyword>
<name>A0A518CTP7_9PLAN</name>
<dbReference type="PANTHER" id="PTHR44103:SF1">
    <property type="entry name" value="PROPROTEIN CONVERTASE P"/>
    <property type="match status" value="1"/>
</dbReference>
<evidence type="ECO:0000256" key="1">
    <source>
        <dbReference type="ARBA" id="ARBA00022729"/>
    </source>
</evidence>
<organism evidence="5 6">
    <name type="scientific">Polystyrenella longa</name>
    <dbReference type="NCBI Taxonomy" id="2528007"/>
    <lineage>
        <taxon>Bacteria</taxon>
        <taxon>Pseudomonadati</taxon>
        <taxon>Planctomycetota</taxon>
        <taxon>Planctomycetia</taxon>
        <taxon>Planctomycetales</taxon>
        <taxon>Planctomycetaceae</taxon>
        <taxon>Polystyrenella</taxon>
    </lineage>
</organism>
<dbReference type="KEGG" id="plon:Pla110_43020"/>
<dbReference type="RefSeq" id="WP_144998832.1">
    <property type="nucleotide sequence ID" value="NZ_CP036281.1"/>
</dbReference>
<proteinExistence type="predicted"/>
<dbReference type="Gene3D" id="2.130.10.130">
    <property type="entry name" value="Integrin alpha, N-terminal"/>
    <property type="match status" value="2"/>
</dbReference>
<dbReference type="Pfam" id="PF01345">
    <property type="entry name" value="DUF11"/>
    <property type="match status" value="1"/>
</dbReference>
<evidence type="ECO:0000313" key="5">
    <source>
        <dbReference type="EMBL" id="QDU82544.1"/>
    </source>
</evidence>
<dbReference type="PANTHER" id="PTHR44103">
    <property type="entry name" value="PROPROTEIN CONVERTASE P"/>
    <property type="match status" value="1"/>
</dbReference>
<dbReference type="Gene3D" id="2.60.40.10">
    <property type="entry name" value="Immunoglobulins"/>
    <property type="match status" value="1"/>
</dbReference>
<dbReference type="InterPro" id="IPR013783">
    <property type="entry name" value="Ig-like_fold"/>
</dbReference>
<accession>A0A518CTP7</accession>
<dbReference type="Pfam" id="PF20009">
    <property type="entry name" value="GEVED"/>
    <property type="match status" value="1"/>
</dbReference>
<dbReference type="Proteomes" id="UP000317178">
    <property type="component" value="Chromosome"/>
</dbReference>
<keyword evidence="6" id="KW-1185">Reference proteome</keyword>
<feature type="domain" description="GEVED" evidence="4">
    <location>
        <begin position="414"/>
        <end position="489"/>
    </location>
</feature>
<dbReference type="OrthoDB" id="2806980at2"/>
<dbReference type="InterPro" id="IPR013517">
    <property type="entry name" value="FG-GAP"/>
</dbReference>
<dbReference type="InterPro" id="IPR045474">
    <property type="entry name" value="GEVED"/>
</dbReference>
<gene>
    <name evidence="5" type="ORF">Pla110_43020</name>
</gene>
<feature type="region of interest" description="Disordered" evidence="2">
    <location>
        <begin position="62"/>
        <end position="86"/>
    </location>
</feature>
<dbReference type="InterPro" id="IPR028994">
    <property type="entry name" value="Integrin_alpha_N"/>
</dbReference>
<feature type="domain" description="DUF11" evidence="3">
    <location>
        <begin position="496"/>
        <end position="614"/>
    </location>
</feature>
<protein>
    <submittedName>
        <fullName evidence="5">FG-GAP repeat protein</fullName>
    </submittedName>
</protein>
<dbReference type="NCBIfam" id="TIGR01451">
    <property type="entry name" value="B_ant_repeat"/>
    <property type="match status" value="1"/>
</dbReference>
<evidence type="ECO:0000313" key="6">
    <source>
        <dbReference type="Proteomes" id="UP000317178"/>
    </source>
</evidence>
<dbReference type="SUPFAM" id="SSF69318">
    <property type="entry name" value="Integrin alpha N-terminal domain"/>
    <property type="match status" value="1"/>
</dbReference>
<sequence>MTLSRLFARFASPFTSVTHLRKRKLRLKQRPNGIAEILEARVMLSASGISIDGDFSDWASIPSYTDPADDQHDTDHDQQGDTPSYVDHPDVDLLEYKVTHDEENFYFYARATGEIGATQQQSSSPNLRAGRYYVIVTIDLDNDDSTGYWLHEGGYFPTTDGYDMNAELEFYDGSINTGHYLLHAALNDTELQQDFADQSNNGYVWNGPQTQGPFDPGFVGLKSGDYDHYTQWVYKDNDPANGGQDSVTFVQDKGPVVSGIINFAQSANGSELEMIVPFKGFLKDQLGNPIVSLGNTVDLSFSLEASGELSNEVGPGNQNGTWASDTGDPINGYVLTTPKDYGDAPDSYSTLIASGGASHLGSSLYLGAGVDTEFDGKPDSNAALDTLDDGITSLSALIAGEAVTGTFTASGAGYLNAWMDYNQDGDFDDIGEQFAVDQAVVAGSNNLNFNIPLAATTGQTYARLRLSSQSGISFNGEASDGEVEDYYVTISSAEADLVITKSSSPESVAQGETTSYSITVSNNGPSNVTGANVVDTFNAELENVTWTAAFSAGASGNANGSGNINELVDLANGATITYTVTGKVKADATPFVLNRATVTAPALVTDSDLSNNSDYDIDVITITTTPSLGEFVEGVIAPGVNDGDFVKEVVFGDLDGDGDDDAVFAFVDGGHQIWFFDQTAGVLVDSGQALAIESTPASAHHALGTGIADFNNDGYLDILVLVKSTQAVYLNDGAGNFNTPGLDITGISSLESYEIELEDLDGDGDMDVVVADDDGLAFGGTGNNLLLFNDGTGHFPQITSLPMTTSDDDTRGTTAGDFNGDGFVDIVFANFNAGQSSEIWFNDGSGSFTKGSEDFGGNRHWNVEKGDFDNDGDLDLMWVVNSGDPDYVELWNNDGAGNFTYSGQRTLTNENGQGGIEGIQVGDLDGDGDLDAFFSTFGVVGTIQTWENDGAGNFSTGFVATFLTPTPPDTAGGWRARLGDVDGDGDLDAFVFEGLNEEVHYFENKNNVSSPVTFDTPERLISFSTKGQQRTGVGGQHSIASAADGRYVTTWWSDEGDGSGTGVFAQLYRADGSKVGGPFIVSTTTSQDQFNPSVTMQDNGQFTIVWQTDADAGPGVNWEIHAQRYLASGLLDGGEMTINSETLSHQTMADVVYLANGSFAVTWTGKGPGDANGVFARIFNAAGVPQGAEFLVNQTTAGAQLNPSLTADSAGGFAVVWQGNGTGDSEGVFYRRFNNLGSPLTSEVRVNATTAGTQDSARVTQAANGDFIVVWSGAGPGDTVGVFARRLTSAGALTGSEVLINTQTSGQQVTPSVVADYTGGGFLVVWSHQLSGNDYDIKLRHVNGSDTPTGSSQTVNQVLDNRQWNPTVIQRPTAGGDQFVVAWSGYGDGDTAGVFTRAVDTSLVPVTDETLVSSSTTGQQRTGVGGQHASAAAADGRYITTWWSDEGDGDGAGVFGLLYRADGSKVGGPFIVSTTTAQDQINPSVTMQDNGKFMIVWQSDSDPGAGVNWEIHAQRYLASGLLDGGEIVVNSETISNQSLADVVYLANGSFVVTWTGKGPTDANGVFARLFNAAGVPQGTEFQVNATDSGAQTNPSLTTDSAGGFAVVWHGNGTGDSAGVYFRRFSNTGTPLTGEVRVNATTTGTQETARVTQVANGDFIVTWSGEGTGDAAGVFTRRLSPAGALTGSEVLVNSQTSGQQVTPSVVADYTGDGFVIVWSDQISGNDYDIKLRRFDGSDTAISDSIIVNQELPGRQWNPSVIQRSTTSGDRFLVIWSGNGIGDSAGVFTRQLHFEEPVALLALSEMSDQVFADSPEELLT</sequence>
<dbReference type="EMBL" id="CP036281">
    <property type="protein sequence ID" value="QDU82544.1"/>
    <property type="molecule type" value="Genomic_DNA"/>
</dbReference>
<evidence type="ECO:0000256" key="2">
    <source>
        <dbReference type="SAM" id="MobiDB-lite"/>
    </source>
</evidence>
<feature type="compositionally biased region" description="Basic and acidic residues" evidence="2">
    <location>
        <begin position="69"/>
        <end position="79"/>
    </location>
</feature>
<reference evidence="5 6" key="1">
    <citation type="submission" date="2019-02" db="EMBL/GenBank/DDBJ databases">
        <title>Deep-cultivation of Planctomycetes and their phenomic and genomic characterization uncovers novel biology.</title>
        <authorList>
            <person name="Wiegand S."/>
            <person name="Jogler M."/>
            <person name="Boedeker C."/>
            <person name="Pinto D."/>
            <person name="Vollmers J."/>
            <person name="Rivas-Marin E."/>
            <person name="Kohn T."/>
            <person name="Peeters S.H."/>
            <person name="Heuer A."/>
            <person name="Rast P."/>
            <person name="Oberbeckmann S."/>
            <person name="Bunk B."/>
            <person name="Jeske O."/>
            <person name="Meyerdierks A."/>
            <person name="Storesund J.E."/>
            <person name="Kallscheuer N."/>
            <person name="Luecker S."/>
            <person name="Lage O.M."/>
            <person name="Pohl T."/>
            <person name="Merkel B.J."/>
            <person name="Hornburger P."/>
            <person name="Mueller R.-W."/>
            <person name="Bruemmer F."/>
            <person name="Labrenz M."/>
            <person name="Spormann A.M."/>
            <person name="Op den Camp H."/>
            <person name="Overmann J."/>
            <person name="Amann R."/>
            <person name="Jetten M.S.M."/>
            <person name="Mascher T."/>
            <person name="Medema M.H."/>
            <person name="Devos D.P."/>
            <person name="Kaster A.-K."/>
            <person name="Ovreas L."/>
            <person name="Rohde M."/>
            <person name="Galperin M.Y."/>
            <person name="Jogler C."/>
        </authorList>
    </citation>
    <scope>NUCLEOTIDE SEQUENCE [LARGE SCALE GENOMIC DNA]</scope>
    <source>
        <strain evidence="5 6">Pla110</strain>
    </source>
</reference>
<evidence type="ECO:0000259" key="4">
    <source>
        <dbReference type="Pfam" id="PF20009"/>
    </source>
</evidence>
<dbReference type="Pfam" id="PF13517">
    <property type="entry name" value="FG-GAP_3"/>
    <property type="match status" value="2"/>
</dbReference>
<dbReference type="InterPro" id="IPR001434">
    <property type="entry name" value="OmcB-like_DUF11"/>
</dbReference>
<dbReference type="InterPro" id="IPR047589">
    <property type="entry name" value="DUF11_rpt"/>
</dbReference>